<feature type="region of interest" description="Disordered" evidence="1">
    <location>
        <begin position="51"/>
        <end position="70"/>
    </location>
</feature>
<evidence type="ECO:0000313" key="3">
    <source>
        <dbReference type="Proteomes" id="UP000325763"/>
    </source>
</evidence>
<evidence type="ECO:0000256" key="1">
    <source>
        <dbReference type="SAM" id="MobiDB-lite"/>
    </source>
</evidence>
<protein>
    <submittedName>
        <fullName evidence="2">Uncharacterized protein</fullName>
    </submittedName>
</protein>
<sequence>MPRCPGHVVHLDAKKVGRAPDGGGRRAHGRNSEQLGVGPGEGDLHASLARLPAVGEVDGGEGVRGSAVAE</sequence>
<feature type="region of interest" description="Disordered" evidence="1">
    <location>
        <begin position="1"/>
        <end position="44"/>
    </location>
</feature>
<dbReference type="EMBL" id="CP023747">
    <property type="protein sequence ID" value="QEV37518.1"/>
    <property type="molecule type" value="Genomic_DNA"/>
</dbReference>
<accession>A0A5P2VVW0</accession>
<dbReference type="KEGG" id="snq:CP978_02215"/>
<proteinExistence type="predicted"/>
<name>A0A5P2VVW0_9ACTN</name>
<dbReference type="Proteomes" id="UP000325763">
    <property type="component" value="Chromosome"/>
</dbReference>
<organism evidence="2 3">
    <name type="scientific">Streptomyces nodosus</name>
    <dbReference type="NCBI Taxonomy" id="40318"/>
    <lineage>
        <taxon>Bacteria</taxon>
        <taxon>Bacillati</taxon>
        <taxon>Actinomycetota</taxon>
        <taxon>Actinomycetes</taxon>
        <taxon>Kitasatosporales</taxon>
        <taxon>Streptomycetaceae</taxon>
        <taxon>Streptomyces</taxon>
    </lineage>
</organism>
<reference evidence="2 3" key="1">
    <citation type="submission" date="2017-09" db="EMBL/GenBank/DDBJ databases">
        <title>Streptomyces genome completion.</title>
        <authorList>
            <person name="Lee N."/>
            <person name="Cho B.-K."/>
        </authorList>
    </citation>
    <scope>NUCLEOTIDE SEQUENCE [LARGE SCALE GENOMIC DNA]</scope>
    <source>
        <strain evidence="2 3">ATCC 14899</strain>
    </source>
</reference>
<dbReference type="AlphaFoldDB" id="A0A5P2VVW0"/>
<gene>
    <name evidence="2" type="ORF">CP978_02215</name>
</gene>
<evidence type="ECO:0000313" key="2">
    <source>
        <dbReference type="EMBL" id="QEV37518.1"/>
    </source>
</evidence>